<keyword evidence="3" id="KW-1017">Isopeptide bond</keyword>
<dbReference type="SUPFAM" id="SSF50978">
    <property type="entry name" value="WD40 repeat-like"/>
    <property type="match status" value="1"/>
</dbReference>
<reference evidence="20" key="2">
    <citation type="submission" date="2025-09" db="UniProtKB">
        <authorList>
            <consortium name="Ensembl"/>
        </authorList>
    </citation>
    <scope>IDENTIFICATION</scope>
</reference>
<protein>
    <recommendedName>
        <fullName evidence="15">pre-mRNA 3' end processing protein WDR33</fullName>
    </recommendedName>
    <alternativeName>
        <fullName evidence="16">WD repeat-containing protein 33</fullName>
    </alternativeName>
    <alternativeName>
        <fullName evidence="17">WD repeat-containing protein of 146 kDa</fullName>
    </alternativeName>
</protein>
<keyword evidence="21" id="KW-1185">Reference proteome</keyword>
<dbReference type="PROSITE" id="PS50294">
    <property type="entry name" value="WD_REPEATS_REGION"/>
    <property type="match status" value="4"/>
</dbReference>
<dbReference type="InterPro" id="IPR036322">
    <property type="entry name" value="WD40_repeat_dom_sf"/>
</dbReference>
<feature type="compositionally biased region" description="Gly residues" evidence="19">
    <location>
        <begin position="743"/>
        <end position="752"/>
    </location>
</feature>
<gene>
    <name evidence="20" type="primary">LOC107695163</name>
</gene>
<keyword evidence="10" id="KW-0176">Collagen</keyword>
<evidence type="ECO:0000256" key="5">
    <source>
        <dbReference type="ARBA" id="ARBA00022574"/>
    </source>
</evidence>
<keyword evidence="8" id="KW-0832">Ubl conjugation</keyword>
<evidence type="ECO:0000313" key="21">
    <source>
        <dbReference type="Proteomes" id="UP000472260"/>
    </source>
</evidence>
<dbReference type="AlphaFoldDB" id="A0A671Q452"/>
<dbReference type="PROSITE" id="PS50082">
    <property type="entry name" value="WD_REPEATS_2"/>
    <property type="match status" value="6"/>
</dbReference>
<evidence type="ECO:0000256" key="19">
    <source>
        <dbReference type="SAM" id="MobiDB-lite"/>
    </source>
</evidence>
<feature type="repeat" description="WD" evidence="18">
    <location>
        <begin position="250"/>
        <end position="291"/>
    </location>
</feature>
<feature type="repeat" description="WD" evidence="18">
    <location>
        <begin position="206"/>
        <end position="232"/>
    </location>
</feature>
<dbReference type="FunFam" id="2.130.10.10:FF:000077">
    <property type="entry name" value="WD repeat domain 33"/>
    <property type="match status" value="1"/>
</dbReference>
<dbReference type="FunFam" id="2.130.10.10:FF:000069">
    <property type="entry name" value="WD repeat domain 33"/>
    <property type="match status" value="1"/>
</dbReference>
<dbReference type="PANTHER" id="PTHR22836">
    <property type="entry name" value="WD40 REPEAT PROTEIN"/>
    <property type="match status" value="1"/>
</dbReference>
<comment type="subunit">
    <text evidence="14">Component of the cleavage and polyadenylation specificity factor (CPSF) module of the pre-mRNA 3'-end processing complex. Interacts with CPSF3/CPSF73.</text>
</comment>
<feature type="region of interest" description="Disordered" evidence="19">
    <location>
        <begin position="536"/>
        <end position="655"/>
    </location>
</feature>
<keyword evidence="2" id="KW-0488">Methylation</keyword>
<evidence type="ECO:0000256" key="9">
    <source>
        <dbReference type="ARBA" id="ARBA00022990"/>
    </source>
</evidence>
<dbReference type="Gene3D" id="2.130.10.10">
    <property type="entry name" value="YVTN repeat-like/Quinoprotein amine dehydrogenase"/>
    <property type="match status" value="3"/>
</dbReference>
<evidence type="ECO:0000256" key="11">
    <source>
        <dbReference type="ARBA" id="ARBA00023242"/>
    </source>
</evidence>
<comment type="similarity">
    <text evidence="13">Belongs to the WD repeat WDR33 family.</text>
</comment>
<dbReference type="InterPro" id="IPR001680">
    <property type="entry name" value="WD40_rpt"/>
</dbReference>
<accession>A0A671Q452</accession>
<feature type="compositionally biased region" description="Pro residues" evidence="19">
    <location>
        <begin position="622"/>
        <end position="631"/>
    </location>
</feature>
<dbReference type="InterPro" id="IPR015943">
    <property type="entry name" value="WD40/YVTN_repeat-like_dom_sf"/>
</dbReference>
<keyword evidence="11" id="KW-0539">Nucleus</keyword>
<evidence type="ECO:0000256" key="15">
    <source>
        <dbReference type="ARBA" id="ARBA00068823"/>
    </source>
</evidence>
<evidence type="ECO:0000256" key="8">
    <source>
        <dbReference type="ARBA" id="ARBA00022843"/>
    </source>
</evidence>
<evidence type="ECO:0000256" key="14">
    <source>
        <dbReference type="ARBA" id="ARBA00063159"/>
    </source>
</evidence>
<keyword evidence="6" id="KW-0507">mRNA processing</keyword>
<organism evidence="20 21">
    <name type="scientific">Sinocyclocheilus anshuiensis</name>
    <dbReference type="NCBI Taxonomy" id="1608454"/>
    <lineage>
        <taxon>Eukaryota</taxon>
        <taxon>Metazoa</taxon>
        <taxon>Chordata</taxon>
        <taxon>Craniata</taxon>
        <taxon>Vertebrata</taxon>
        <taxon>Euteleostomi</taxon>
        <taxon>Actinopterygii</taxon>
        <taxon>Neopterygii</taxon>
        <taxon>Teleostei</taxon>
        <taxon>Ostariophysi</taxon>
        <taxon>Cypriniformes</taxon>
        <taxon>Cyprinidae</taxon>
        <taxon>Cyprininae</taxon>
        <taxon>Sinocyclocheilus</taxon>
    </lineage>
</organism>
<evidence type="ECO:0000256" key="16">
    <source>
        <dbReference type="ARBA" id="ARBA00075792"/>
    </source>
</evidence>
<evidence type="ECO:0000256" key="10">
    <source>
        <dbReference type="ARBA" id="ARBA00023119"/>
    </source>
</evidence>
<dbReference type="SMART" id="SM00320">
    <property type="entry name" value="WD40"/>
    <property type="match status" value="7"/>
</dbReference>
<comment type="function">
    <text evidence="12">Essential for both cleavage and polyadenylation of pre-mRNA 3' ends.</text>
</comment>
<name>A0A671Q452_9TELE</name>
<evidence type="ECO:0000256" key="7">
    <source>
        <dbReference type="ARBA" id="ARBA00022737"/>
    </source>
</evidence>
<evidence type="ECO:0000256" key="17">
    <source>
        <dbReference type="ARBA" id="ARBA00076133"/>
    </source>
</evidence>
<dbReference type="Pfam" id="PF00400">
    <property type="entry name" value="WD40"/>
    <property type="match status" value="6"/>
</dbReference>
<feature type="repeat" description="WD" evidence="18">
    <location>
        <begin position="123"/>
        <end position="155"/>
    </location>
</feature>
<keyword evidence="7" id="KW-0677">Repeat</keyword>
<evidence type="ECO:0000256" key="13">
    <source>
        <dbReference type="ARBA" id="ARBA00061690"/>
    </source>
</evidence>
<evidence type="ECO:0000256" key="2">
    <source>
        <dbReference type="ARBA" id="ARBA00022481"/>
    </source>
</evidence>
<feature type="compositionally biased region" description="Low complexity" evidence="19">
    <location>
        <begin position="689"/>
        <end position="709"/>
    </location>
</feature>
<evidence type="ECO:0000256" key="1">
    <source>
        <dbReference type="ARBA" id="ARBA00004123"/>
    </source>
</evidence>
<dbReference type="PANTHER" id="PTHR22836:SF0">
    <property type="entry name" value="PRE-MRNA 3' END PROCESSING PROTEIN WDR33"/>
    <property type="match status" value="1"/>
</dbReference>
<evidence type="ECO:0000256" key="12">
    <source>
        <dbReference type="ARBA" id="ARBA00058681"/>
    </source>
</evidence>
<dbReference type="GO" id="GO:0005847">
    <property type="term" value="C:mRNA cleavage and polyadenylation specificity factor complex"/>
    <property type="evidence" value="ECO:0007669"/>
    <property type="project" value="TreeGrafter"/>
</dbReference>
<feature type="region of interest" description="Disordered" evidence="19">
    <location>
        <begin position="676"/>
        <end position="802"/>
    </location>
</feature>
<feature type="compositionally biased region" description="Acidic residues" evidence="19">
    <location>
        <begin position="757"/>
        <end position="767"/>
    </location>
</feature>
<keyword evidence="4" id="KW-0597">Phosphoprotein</keyword>
<dbReference type="GO" id="GO:0031124">
    <property type="term" value="P:mRNA 3'-end processing"/>
    <property type="evidence" value="ECO:0007669"/>
    <property type="project" value="InterPro"/>
</dbReference>
<evidence type="ECO:0000256" key="18">
    <source>
        <dbReference type="PROSITE-ProRule" id="PRU00221"/>
    </source>
</evidence>
<feature type="compositionally biased region" description="Pro residues" evidence="19">
    <location>
        <begin position="589"/>
        <end position="610"/>
    </location>
</feature>
<evidence type="ECO:0000256" key="4">
    <source>
        <dbReference type="ARBA" id="ARBA00022553"/>
    </source>
</evidence>
<feature type="repeat" description="WD" evidence="18">
    <location>
        <begin position="164"/>
        <end position="196"/>
    </location>
</feature>
<proteinExistence type="inferred from homology"/>
<dbReference type="CDD" id="cd00200">
    <property type="entry name" value="WD40"/>
    <property type="match status" value="1"/>
</dbReference>
<feature type="repeat" description="WD" evidence="18">
    <location>
        <begin position="337"/>
        <end position="368"/>
    </location>
</feature>
<comment type="subcellular location">
    <subcellularLocation>
        <location evidence="1">Nucleus</location>
    </subcellularLocation>
</comment>
<reference evidence="20" key="1">
    <citation type="submission" date="2025-08" db="UniProtKB">
        <authorList>
            <consortium name="Ensembl"/>
        </authorList>
    </citation>
    <scope>IDENTIFICATION</scope>
</reference>
<keyword evidence="5 18" id="KW-0853">WD repeat</keyword>
<evidence type="ECO:0000256" key="6">
    <source>
        <dbReference type="ARBA" id="ARBA00022664"/>
    </source>
</evidence>
<evidence type="ECO:0000256" key="3">
    <source>
        <dbReference type="ARBA" id="ARBA00022499"/>
    </source>
</evidence>
<dbReference type="Ensembl" id="ENSSANT00000068846.1">
    <property type="protein sequence ID" value="ENSSANP00000064772.1"/>
    <property type="gene ID" value="ENSSANG00000032190.1"/>
</dbReference>
<dbReference type="InterPro" id="IPR045245">
    <property type="entry name" value="Pfs2-like"/>
</dbReference>
<evidence type="ECO:0000313" key="20">
    <source>
        <dbReference type="Ensembl" id="ENSSANP00000064772.1"/>
    </source>
</evidence>
<dbReference type="Proteomes" id="UP000472260">
    <property type="component" value="Unassembled WGS sequence"/>
</dbReference>
<keyword evidence="9" id="KW-0007">Acetylation</keyword>
<feature type="compositionally biased region" description="Pro residues" evidence="19">
    <location>
        <begin position="538"/>
        <end position="582"/>
    </location>
</feature>
<dbReference type="GO" id="GO:0005581">
    <property type="term" value="C:collagen trimer"/>
    <property type="evidence" value="ECO:0007669"/>
    <property type="project" value="UniProtKB-KW"/>
</dbReference>
<feature type="repeat" description="WD" evidence="18">
    <location>
        <begin position="293"/>
        <end position="325"/>
    </location>
</feature>
<dbReference type="FunFam" id="2.130.10.10:FF:000085">
    <property type="entry name" value="WD repeat domain 33"/>
    <property type="match status" value="1"/>
</dbReference>
<sequence length="802" mass="88293">MATDIGSPPRFFHMPRFQHQAPRQLFYKRPDFAQQQAMQQLTFDGKRMRKAVNQSIVLVPPVGMLNNPMNAVTTKFVRTSTNKVKCPVFVVRWTPEGRRLVTGASSGEFTLWNGLTFNFETILQAHDSPVRAMTWSHNDMWMLTADHGGYVKYWQSNMNNVKMFQAHKEAIREASFSPTDNKFATCSDDGTVRIWDFLRCHEERILRGHGADVKCVDWHPTKGLVVSGSKDSQQPIKFWDPKTGQSLATLHAHKNTVMEVKWNLNGNWLLTASRDHLCKLFDIRNLKEELQVFRGHKKEATAVAWHPVHEGLFASGGSDGSLLFWHAGVEKEVGGMEMAHEGMIWSLAWHPLGHILCSGSNDHTSKFWTRNRPGDKMRDRYNLNLLPGMSEDGVEYDDIETNSVAAIPGMGIPEQLKAAMEQEQTGKEMVAEPEMSIPGLDWGMEEVMLKDQKKPPTKKVPYAKPIPAQFQQAWAENKVPAMPPGEVPKERKDEKTVDGKKKTQAEIEQEMAALQYTNPMLLEQLKIERMAQLQEQGMPPPAGQSGPMPPFPGQGGPMPPPTQGFPQSMPPQQMPHNMPPMGPGGMPGPFIPPGQMGPPGPPMNQGPPPQGMMGPDMHGPPRHPGMPPGSGGPPAGMMGPPRGQGPPQGGMMHQDMRGPVPHGNMMGPQGPLPGSMMGPPPRTHGGMHGPPNNMQGPPGNMQGPPGNMQGPPPYMQGKQPHMGDGNRGQFNQVKKQLEYRRGGLSGRGGMGGYQDEYGGDESFDSQEDMGQGWGGRGRPRGGPPRGGKTFSIHLSISPPCVH</sequence>